<reference evidence="1 2" key="1">
    <citation type="submission" date="2015-01" db="EMBL/GenBank/DDBJ databases">
        <title>Evolution of Trichinella species and genotypes.</title>
        <authorList>
            <person name="Korhonen P.K."/>
            <person name="Edoardo P."/>
            <person name="Giuseppe L.R."/>
            <person name="Gasser R.B."/>
        </authorList>
    </citation>
    <scope>NUCLEOTIDE SEQUENCE [LARGE SCALE GENOMIC DNA]</scope>
    <source>
        <strain evidence="1">ISS470</strain>
    </source>
</reference>
<organism evidence="1 2">
    <name type="scientific">Trichinella pseudospiralis</name>
    <name type="common">Parasitic roundworm</name>
    <dbReference type="NCBI Taxonomy" id="6337"/>
    <lineage>
        <taxon>Eukaryota</taxon>
        <taxon>Metazoa</taxon>
        <taxon>Ecdysozoa</taxon>
        <taxon>Nematoda</taxon>
        <taxon>Enoplea</taxon>
        <taxon>Dorylaimia</taxon>
        <taxon>Trichinellida</taxon>
        <taxon>Trichinellidae</taxon>
        <taxon>Trichinella</taxon>
    </lineage>
</organism>
<dbReference type="EMBL" id="JYDT01000008">
    <property type="protein sequence ID" value="KRY92171.1"/>
    <property type="molecule type" value="Genomic_DNA"/>
</dbReference>
<sequence length="176" mass="20135">MLYSYFFVHCSLIVSYCNWTASLFPTEMTQLLYEDAKTYSGKLFLVSDVIPDGMDVTQKLDHRPPCAEDNKTGDRLSKDFNNLVVNSVFYRGFRQKCYLGNFLNAAALIARLCVGPAFKSVNKWHNANGKTSTLQSMQPAYMRMRIAVNNPEESLHKKWLLAHINNNYCIIITFGK</sequence>
<evidence type="ECO:0000313" key="1">
    <source>
        <dbReference type="EMBL" id="KRY92171.1"/>
    </source>
</evidence>
<dbReference type="AlphaFoldDB" id="A0A0V1G1N1"/>
<gene>
    <name evidence="1" type="ORF">T4D_9236</name>
</gene>
<name>A0A0V1G1N1_TRIPS</name>
<accession>A0A0V1G1N1</accession>
<keyword evidence="2" id="KW-1185">Reference proteome</keyword>
<dbReference type="Proteomes" id="UP000054995">
    <property type="component" value="Unassembled WGS sequence"/>
</dbReference>
<comment type="caution">
    <text evidence="1">The sequence shown here is derived from an EMBL/GenBank/DDBJ whole genome shotgun (WGS) entry which is preliminary data.</text>
</comment>
<proteinExistence type="predicted"/>
<dbReference type="OrthoDB" id="5916821at2759"/>
<protein>
    <submittedName>
        <fullName evidence="1">Uncharacterized protein</fullName>
    </submittedName>
</protein>
<evidence type="ECO:0000313" key="2">
    <source>
        <dbReference type="Proteomes" id="UP000054995"/>
    </source>
</evidence>